<keyword evidence="3" id="KW-1185">Reference proteome</keyword>
<gene>
    <name evidence="2" type="ORF">L484_011429</name>
</gene>
<name>W9QKQ8_9ROSA</name>
<accession>W9QKQ8</accession>
<organism evidence="2 3">
    <name type="scientific">Morus notabilis</name>
    <dbReference type="NCBI Taxonomy" id="981085"/>
    <lineage>
        <taxon>Eukaryota</taxon>
        <taxon>Viridiplantae</taxon>
        <taxon>Streptophyta</taxon>
        <taxon>Embryophyta</taxon>
        <taxon>Tracheophyta</taxon>
        <taxon>Spermatophyta</taxon>
        <taxon>Magnoliopsida</taxon>
        <taxon>eudicotyledons</taxon>
        <taxon>Gunneridae</taxon>
        <taxon>Pentapetalae</taxon>
        <taxon>rosids</taxon>
        <taxon>fabids</taxon>
        <taxon>Rosales</taxon>
        <taxon>Moraceae</taxon>
        <taxon>Moreae</taxon>
        <taxon>Morus</taxon>
    </lineage>
</organism>
<protein>
    <submittedName>
        <fullName evidence="2">Uncharacterized protein</fullName>
    </submittedName>
</protein>
<sequence length="288" mass="33282">MELVCKSEKVDGFKKKFNGSQYVVIIKVLKNARGDYWKMTRINGRAMRSIIFQGTARRLGWSILMNKLNRLKGRAILFQDWGRVEETSGRNKIHLGLFNIKNYVEVQGCNTGGIILRRFADTNEEDDEVETRIKLGSFATIRRVQRGLGKDGMNSGTQPKRIWKVRERGEIIGESKETLENVREEGESKYRSRSPKFNELVGPKIRMENRFEALNLLQLYDEDVESQLERSYPNTLADELNSGPIQGKSGMGPEPSRNPIDGLSKNTSKVWMAEWNYWKIAQEWERKT</sequence>
<dbReference type="Proteomes" id="UP000030645">
    <property type="component" value="Unassembled WGS sequence"/>
</dbReference>
<feature type="region of interest" description="Disordered" evidence="1">
    <location>
        <begin position="236"/>
        <end position="263"/>
    </location>
</feature>
<evidence type="ECO:0000313" key="2">
    <source>
        <dbReference type="EMBL" id="EXB39512.1"/>
    </source>
</evidence>
<dbReference type="EMBL" id="KE343725">
    <property type="protein sequence ID" value="EXB39512.1"/>
    <property type="molecule type" value="Genomic_DNA"/>
</dbReference>
<evidence type="ECO:0000313" key="3">
    <source>
        <dbReference type="Proteomes" id="UP000030645"/>
    </source>
</evidence>
<reference evidence="3" key="1">
    <citation type="submission" date="2013-01" db="EMBL/GenBank/DDBJ databases">
        <title>Draft Genome Sequence of a Mulberry Tree, Morus notabilis C.K. Schneid.</title>
        <authorList>
            <person name="He N."/>
            <person name="Zhao S."/>
        </authorList>
    </citation>
    <scope>NUCLEOTIDE SEQUENCE</scope>
</reference>
<proteinExistence type="predicted"/>
<dbReference type="AlphaFoldDB" id="W9QKQ8"/>
<evidence type="ECO:0000256" key="1">
    <source>
        <dbReference type="SAM" id="MobiDB-lite"/>
    </source>
</evidence>